<accession>A0A2K8KCQ0</accession>
<gene>
    <name evidence="3" type="ORF">BG454_16605</name>
</gene>
<dbReference type="SUPFAM" id="SSF53448">
    <property type="entry name" value="Nucleotide-diphospho-sugar transferases"/>
    <property type="match status" value="1"/>
</dbReference>
<feature type="domain" description="Glycosyltransferase 2-like" evidence="2">
    <location>
        <begin position="11"/>
        <end position="91"/>
    </location>
</feature>
<dbReference type="Pfam" id="PF00535">
    <property type="entry name" value="Glycos_transf_2"/>
    <property type="match status" value="1"/>
</dbReference>
<dbReference type="RefSeq" id="WP_071481670.1">
    <property type="nucleotide sequence ID" value="NZ_CP024899.1"/>
</dbReference>
<evidence type="ECO:0000313" key="4">
    <source>
        <dbReference type="Proteomes" id="UP000228948"/>
    </source>
</evidence>
<dbReference type="GO" id="GO:0016740">
    <property type="term" value="F:transferase activity"/>
    <property type="evidence" value="ECO:0007669"/>
    <property type="project" value="UniProtKB-KW"/>
</dbReference>
<protein>
    <submittedName>
        <fullName evidence="3">Glycosyltransferase family 2 protein</fullName>
    </submittedName>
</protein>
<dbReference type="EMBL" id="CP024899">
    <property type="protein sequence ID" value="ATX67231.1"/>
    <property type="molecule type" value="Genomic_DNA"/>
</dbReference>
<evidence type="ECO:0000259" key="2">
    <source>
        <dbReference type="Pfam" id="PF00535"/>
    </source>
</evidence>
<feature type="region of interest" description="Disordered" evidence="1">
    <location>
        <begin position="96"/>
        <end position="127"/>
    </location>
</feature>
<dbReference type="InterPro" id="IPR001173">
    <property type="entry name" value="Glyco_trans_2-like"/>
</dbReference>
<evidence type="ECO:0000256" key="1">
    <source>
        <dbReference type="SAM" id="MobiDB-lite"/>
    </source>
</evidence>
<sequence length="127" mass="13880">MKEVLVIIPDRDINTFLAHTLVGLIEQTHRDVRVVTIDERSYDGSYGALNAADVLAQDHIIPIFCEDWELAASLNEALAFADTVIIAQMDAEGLAVQEKPAPAPEDQDAKPRPVLVVNNSTKDDKGT</sequence>
<proteinExistence type="predicted"/>
<dbReference type="Proteomes" id="UP000228948">
    <property type="component" value="Chromosome"/>
</dbReference>
<reference evidence="3 4" key="1">
    <citation type="submission" date="2017-11" db="EMBL/GenBank/DDBJ databases">
        <title>Revised Sequence and Annotation of the Rhodobaca barguzinensis strain alga05 Genome.</title>
        <authorList>
            <person name="Kopejtka K."/>
            <person name="Tomasch J.M."/>
            <person name="Bunk B."/>
            <person name="Koblizek M."/>
        </authorList>
    </citation>
    <scope>NUCLEOTIDE SEQUENCE [LARGE SCALE GENOMIC DNA]</scope>
    <source>
        <strain evidence="4">alga05</strain>
    </source>
</reference>
<dbReference type="InterPro" id="IPR029044">
    <property type="entry name" value="Nucleotide-diphossugar_trans"/>
</dbReference>
<dbReference type="KEGG" id="rbg:BG454_16605"/>
<dbReference type="AlphaFoldDB" id="A0A2K8KCQ0"/>
<dbReference type="CDD" id="cd00761">
    <property type="entry name" value="Glyco_tranf_GTA_type"/>
    <property type="match status" value="1"/>
</dbReference>
<keyword evidence="4" id="KW-1185">Reference proteome</keyword>
<organism evidence="3 4">
    <name type="scientific">Roseinatronobacter bogoriensis subsp. barguzinensis</name>
    <dbReference type="NCBI Taxonomy" id="441209"/>
    <lineage>
        <taxon>Bacteria</taxon>
        <taxon>Pseudomonadati</taxon>
        <taxon>Pseudomonadota</taxon>
        <taxon>Alphaproteobacteria</taxon>
        <taxon>Rhodobacterales</taxon>
        <taxon>Paracoccaceae</taxon>
        <taxon>Roseinatronobacter</taxon>
    </lineage>
</organism>
<dbReference type="OrthoDB" id="5291101at2"/>
<name>A0A2K8KCQ0_9RHOB</name>
<keyword evidence="3" id="KW-0808">Transferase</keyword>
<evidence type="ECO:0000313" key="3">
    <source>
        <dbReference type="EMBL" id="ATX67231.1"/>
    </source>
</evidence>
<dbReference type="Gene3D" id="3.90.550.10">
    <property type="entry name" value="Spore Coat Polysaccharide Biosynthesis Protein SpsA, Chain A"/>
    <property type="match status" value="1"/>
</dbReference>